<feature type="domain" description="TNase-like" evidence="9">
    <location>
        <begin position="357"/>
        <end position="422"/>
    </location>
</feature>
<dbReference type="GO" id="GO:0009307">
    <property type="term" value="P:DNA restriction-modification system"/>
    <property type="evidence" value="ECO:0007669"/>
    <property type="project" value="UniProtKB-KW"/>
</dbReference>
<evidence type="ECO:0000256" key="4">
    <source>
        <dbReference type="ARBA" id="ARBA00022679"/>
    </source>
</evidence>
<organism evidence="11">
    <name type="scientific">termite gut metagenome</name>
    <dbReference type="NCBI Taxonomy" id="433724"/>
    <lineage>
        <taxon>unclassified sequences</taxon>
        <taxon>metagenomes</taxon>
        <taxon>organismal metagenomes</taxon>
    </lineage>
</organism>
<dbReference type="Pfam" id="PF01555">
    <property type="entry name" value="N6_N4_Mtase"/>
    <property type="match status" value="1"/>
</dbReference>
<dbReference type="SUPFAM" id="SSF50199">
    <property type="entry name" value="Staphylococcal nuclease"/>
    <property type="match status" value="1"/>
</dbReference>
<dbReference type="GO" id="GO:0032259">
    <property type="term" value="P:methylation"/>
    <property type="evidence" value="ECO:0007669"/>
    <property type="project" value="UniProtKB-KW"/>
</dbReference>
<dbReference type="SUPFAM" id="SSF53335">
    <property type="entry name" value="S-adenosyl-L-methionine-dependent methyltransferases"/>
    <property type="match status" value="1"/>
</dbReference>
<protein>
    <recommendedName>
        <fullName evidence="2">site-specific DNA-methyltransferase (cytosine-N(4)-specific)</fullName>
        <ecNumber evidence="2">2.1.1.113</ecNumber>
    </recommendedName>
</protein>
<dbReference type="InterPro" id="IPR035437">
    <property type="entry name" value="SNase_OB-fold_sf"/>
</dbReference>
<comment type="caution">
    <text evidence="11">The sequence shown here is derived from an EMBL/GenBank/DDBJ whole genome shotgun (WGS) entry which is preliminary data.</text>
</comment>
<proteinExistence type="inferred from homology"/>
<dbReference type="Gene3D" id="2.40.50.90">
    <property type="match status" value="1"/>
</dbReference>
<gene>
    <name evidence="11" type="ORF">EZS27_022232</name>
</gene>
<keyword evidence="7" id="KW-0238">DNA-binding</keyword>
<evidence type="ECO:0000256" key="2">
    <source>
        <dbReference type="ARBA" id="ARBA00012185"/>
    </source>
</evidence>
<dbReference type="Pfam" id="PF00565">
    <property type="entry name" value="SNase"/>
    <property type="match status" value="1"/>
</dbReference>
<evidence type="ECO:0000313" key="11">
    <source>
        <dbReference type="EMBL" id="KAA6328914.1"/>
    </source>
</evidence>
<dbReference type="InterPro" id="IPR029063">
    <property type="entry name" value="SAM-dependent_MTases_sf"/>
</dbReference>
<evidence type="ECO:0000256" key="6">
    <source>
        <dbReference type="ARBA" id="ARBA00022747"/>
    </source>
</evidence>
<sequence length="425" mass="49273">MGSHHKIITGDSRCMSDIANKSVHLVITSPPYWQLKDYGTEDQIGFHTNYENYINNLNLVWKECYRVLYEGCRLCINIGDQFARSVYYGRYKVIPIREEIIKFCENIGFDYMGAIIWQKVTTSHTTGGGVQMGSYPYPRNGILKLDYEFILLFKKLGNAPKPTLEQKELSKMTPEEWNIFFAGHWNFPGVKQDNHIAMYPEALPQRLIKMFSFVGETALDPFLGSGTTSLAAKNLDRNSIGYEINPEFIPVIKNKLDVGQRDMLHTTYTFVKSSQQPIDYDEEIRKQSYIFKDPHALDKKIDVKKLQFGSKMDKDGSGKKEELYTIKEVISVNKVRLNNGLVIRLLGVKKHPIISGEAEKFLWEKTKGKRVFMHFDNIKYDNDNNLLCYLYLENKTFINSHLIKNKLALVDTEIEFKYKNKFLTL</sequence>
<feature type="domain" description="DNA methylase N-4/N-6" evidence="10">
    <location>
        <begin position="23"/>
        <end position="253"/>
    </location>
</feature>
<dbReference type="PROSITE" id="PS00093">
    <property type="entry name" value="N4_MTASE"/>
    <property type="match status" value="1"/>
</dbReference>
<dbReference type="GO" id="GO:0015667">
    <property type="term" value="F:site-specific DNA-methyltransferase (cytosine-N4-specific) activity"/>
    <property type="evidence" value="ECO:0007669"/>
    <property type="project" value="UniProtKB-EC"/>
</dbReference>
<evidence type="ECO:0000256" key="5">
    <source>
        <dbReference type="ARBA" id="ARBA00022691"/>
    </source>
</evidence>
<dbReference type="AlphaFoldDB" id="A0A5J4R6M8"/>
<dbReference type="InterPro" id="IPR002941">
    <property type="entry name" value="DNA_methylase_N4/N6"/>
</dbReference>
<name>A0A5J4R6M8_9ZZZZ</name>
<comment type="similarity">
    <text evidence="1">Belongs to the N(4)/N(6)-methyltransferase family. N(4) subfamily.</text>
</comment>
<evidence type="ECO:0000256" key="3">
    <source>
        <dbReference type="ARBA" id="ARBA00022603"/>
    </source>
</evidence>
<dbReference type="GO" id="GO:0008170">
    <property type="term" value="F:N-methyltransferase activity"/>
    <property type="evidence" value="ECO:0007669"/>
    <property type="project" value="InterPro"/>
</dbReference>
<dbReference type="PRINTS" id="PR00508">
    <property type="entry name" value="S21N4MTFRASE"/>
</dbReference>
<keyword evidence="4 11" id="KW-0808">Transferase</keyword>
<evidence type="ECO:0000259" key="9">
    <source>
        <dbReference type="Pfam" id="PF00565"/>
    </source>
</evidence>
<evidence type="ECO:0000256" key="1">
    <source>
        <dbReference type="ARBA" id="ARBA00010203"/>
    </source>
</evidence>
<accession>A0A5J4R6M8</accession>
<dbReference type="InterPro" id="IPR016071">
    <property type="entry name" value="Staphylococal_nuclease_OB-fold"/>
</dbReference>
<comment type="catalytic activity">
    <reaction evidence="8">
        <text>a 2'-deoxycytidine in DNA + S-adenosyl-L-methionine = an N(4)-methyl-2'-deoxycytidine in DNA + S-adenosyl-L-homocysteine + H(+)</text>
        <dbReference type="Rhea" id="RHEA:16857"/>
        <dbReference type="Rhea" id="RHEA-COMP:11369"/>
        <dbReference type="Rhea" id="RHEA-COMP:13674"/>
        <dbReference type="ChEBI" id="CHEBI:15378"/>
        <dbReference type="ChEBI" id="CHEBI:57856"/>
        <dbReference type="ChEBI" id="CHEBI:59789"/>
        <dbReference type="ChEBI" id="CHEBI:85452"/>
        <dbReference type="ChEBI" id="CHEBI:137933"/>
        <dbReference type="EC" id="2.1.1.113"/>
    </reaction>
</comment>
<reference evidence="11" key="1">
    <citation type="submission" date="2019-03" db="EMBL/GenBank/DDBJ databases">
        <title>Single cell metagenomics reveals metabolic interactions within the superorganism composed of flagellate Streblomastix strix and complex community of Bacteroidetes bacteria on its surface.</title>
        <authorList>
            <person name="Treitli S.C."/>
            <person name="Kolisko M."/>
            <person name="Husnik F."/>
            <person name="Keeling P."/>
            <person name="Hampl V."/>
        </authorList>
    </citation>
    <scope>NUCLEOTIDE SEQUENCE</scope>
    <source>
        <strain evidence="11">STM</strain>
    </source>
</reference>
<keyword evidence="6" id="KW-0680">Restriction system</keyword>
<dbReference type="InterPro" id="IPR017985">
    <property type="entry name" value="MeTrfase_CN4_CS"/>
</dbReference>
<evidence type="ECO:0000256" key="8">
    <source>
        <dbReference type="ARBA" id="ARBA00049120"/>
    </source>
</evidence>
<keyword evidence="5" id="KW-0949">S-adenosyl-L-methionine</keyword>
<keyword evidence="3 11" id="KW-0489">Methyltransferase</keyword>
<dbReference type="EC" id="2.1.1.113" evidence="2"/>
<dbReference type="Gene3D" id="3.40.50.150">
    <property type="entry name" value="Vaccinia Virus protein VP39"/>
    <property type="match status" value="1"/>
</dbReference>
<dbReference type="EMBL" id="SNRY01001733">
    <property type="protein sequence ID" value="KAA6328914.1"/>
    <property type="molecule type" value="Genomic_DNA"/>
</dbReference>
<dbReference type="GO" id="GO:0003677">
    <property type="term" value="F:DNA binding"/>
    <property type="evidence" value="ECO:0007669"/>
    <property type="project" value="UniProtKB-KW"/>
</dbReference>
<dbReference type="InterPro" id="IPR001091">
    <property type="entry name" value="RM_Methyltransferase"/>
</dbReference>
<evidence type="ECO:0000259" key="10">
    <source>
        <dbReference type="Pfam" id="PF01555"/>
    </source>
</evidence>
<evidence type="ECO:0000256" key="7">
    <source>
        <dbReference type="ARBA" id="ARBA00023125"/>
    </source>
</evidence>